<dbReference type="GO" id="GO:0006952">
    <property type="term" value="P:defense response"/>
    <property type="evidence" value="ECO:0007669"/>
    <property type="project" value="UniProtKB-KW"/>
</dbReference>
<dbReference type="Pfam" id="PF25019">
    <property type="entry name" value="LRR_R13L1-DRL21"/>
    <property type="match status" value="1"/>
</dbReference>
<dbReference type="SMR" id="A0A0K9PAC7"/>
<dbReference type="SUPFAM" id="SSF52540">
    <property type="entry name" value="P-loop containing nucleoside triphosphate hydrolases"/>
    <property type="match status" value="1"/>
</dbReference>
<dbReference type="PROSITE" id="PS50176">
    <property type="entry name" value="ARM_REPEAT"/>
    <property type="match status" value="1"/>
</dbReference>
<dbReference type="GO" id="GO:0043531">
    <property type="term" value="F:ADP binding"/>
    <property type="evidence" value="ECO:0007669"/>
    <property type="project" value="InterPro"/>
</dbReference>
<evidence type="ECO:0000313" key="7">
    <source>
        <dbReference type="EMBL" id="KMZ65187.1"/>
    </source>
</evidence>
<dbReference type="Pfam" id="PF00931">
    <property type="entry name" value="NB-ARC"/>
    <property type="match status" value="1"/>
</dbReference>
<protein>
    <submittedName>
        <fullName evidence="7">NB-ARC domain-containing disease resistance protein</fullName>
    </submittedName>
</protein>
<sequence length="1013" mass="117388">MFNRLDKLQVLFNNICNQREEDLLKRAKNNIPCQKEDLCNIGKLCDHKENEIDISRMASVPFSPQLNIYGRDDDLNNLFEKLLKSHEQVITLWGMGGLGKTTLAQKLYNNKDIECHFTIRIWISVSNDFDVKRIVEDALDSVTKKKSCFNNLSVIQEELQKELIGKRFLLVLDDVWIESQYEWECLGFFSYLGSDGSKILVTSRSKVVAENIHPTMDYFVYHLEKLHFKDSLELFQSLAFFGLHDEKKEELSKMSIRIVNMCNGVPLLINVIAKLLHDTNGDKKIWKSIIESDAWKTKVITDTYKISYDHLSSQLKHYFLYCSVFPKDHLFNQYDLPKLWVAQGLIEDGGSKPIREIKIECVDGLLNRSFLEQHKNYWGEVKYSLHDIMHDLARNILEEERSFTSTGSSLISCCHLDNNNCIEPIDGRTLYQPLYPKLQMKVKSSHLDSCLKHLRVMICDASYFDIVSNLIGEFKHLRYLKLVDRIPILPKAICQLYNLHTLHLTIAYPYSVNFEFPDDIKNLKNLQHIYVYNFGLKLTKGIGELVHLQTLAPKIRITRLGEYCSISELENLSCLGGTLAIRELQRVMTIEQAKSAKLELKKNIESLDLHWYVDEDAQDIQNIRDINNKNLKQRYTKILENLLPNENLRKLKISCYYGEHFPYWLTNGSLTNLAVLVLAECSCEKLVFLVKIPFLKHLTIIHFENLKQVGDEIYDKQNPEASFKTLESLKFFDMNSWKEWNRVDMCNFHSLNELYIMRCPNLVVSNASRLFMKLRRLIVNDNPILIKWCRKHAETTLSHIEELVLDYDTYYYPRRGSKTFRMSSSLKFCTDFSFLENQIRTLIEDLKSDLIETQRVATTEVLELTKRKQTSEIKLFIVICGAIKPLVSMLLSPDLKIQQNAVIILLNISSNPTNKFAISDAIEPLIYVLKTGSARARENSALLLESLSLVEEYRVKIGRSGAIKPLLELLATGDAIGKKYAFNALYELSKYPENKLMIDIEGKSCFKTSIEFN</sequence>
<dbReference type="InterPro" id="IPR036388">
    <property type="entry name" value="WH-like_DNA-bd_sf"/>
</dbReference>
<dbReference type="Gene3D" id="1.25.10.10">
    <property type="entry name" value="Leucine-rich Repeat Variant"/>
    <property type="match status" value="1"/>
</dbReference>
<dbReference type="FunFam" id="3.40.50.300:FF:001091">
    <property type="entry name" value="Probable disease resistance protein At1g61300"/>
    <property type="match status" value="1"/>
</dbReference>
<keyword evidence="1" id="KW-0677">Repeat</keyword>
<comment type="caution">
    <text evidence="7">The sequence shown here is derived from an EMBL/GenBank/DDBJ whole genome shotgun (WGS) entry which is preliminary data.</text>
</comment>
<feature type="repeat" description="ARM" evidence="3">
    <location>
        <begin position="881"/>
        <end position="918"/>
    </location>
</feature>
<dbReference type="Gene3D" id="1.10.10.10">
    <property type="entry name" value="Winged helix-like DNA-binding domain superfamily/Winged helix DNA-binding domain"/>
    <property type="match status" value="1"/>
</dbReference>
<dbReference type="STRING" id="29655.A0A0K9PAC7"/>
<dbReference type="InterPro" id="IPR000225">
    <property type="entry name" value="Armadillo"/>
</dbReference>
<dbReference type="Gene3D" id="3.40.50.300">
    <property type="entry name" value="P-loop containing nucleotide triphosphate hydrolases"/>
    <property type="match status" value="1"/>
</dbReference>
<feature type="domain" description="NB-ARC" evidence="4">
    <location>
        <begin position="72"/>
        <end position="240"/>
    </location>
</feature>
<dbReference type="InterPro" id="IPR042197">
    <property type="entry name" value="Apaf_helical"/>
</dbReference>
<dbReference type="InterPro" id="IPR016024">
    <property type="entry name" value="ARM-type_fold"/>
</dbReference>
<evidence type="ECO:0000256" key="2">
    <source>
        <dbReference type="ARBA" id="ARBA00022821"/>
    </source>
</evidence>
<dbReference type="InterPro" id="IPR058922">
    <property type="entry name" value="WHD_DRP"/>
</dbReference>
<evidence type="ECO:0000313" key="8">
    <source>
        <dbReference type="Proteomes" id="UP000036987"/>
    </source>
</evidence>
<feature type="domain" description="Disease resistance protein winged helix" evidence="5">
    <location>
        <begin position="324"/>
        <end position="393"/>
    </location>
</feature>
<dbReference type="PANTHER" id="PTHR23155">
    <property type="entry name" value="DISEASE RESISTANCE PROTEIN RP"/>
    <property type="match status" value="1"/>
</dbReference>
<dbReference type="SUPFAM" id="SSF52058">
    <property type="entry name" value="L domain-like"/>
    <property type="match status" value="1"/>
</dbReference>
<evidence type="ECO:0000259" key="4">
    <source>
        <dbReference type="Pfam" id="PF00931"/>
    </source>
</evidence>
<dbReference type="Proteomes" id="UP000036987">
    <property type="component" value="Unassembled WGS sequence"/>
</dbReference>
<evidence type="ECO:0000256" key="3">
    <source>
        <dbReference type="PROSITE-ProRule" id="PRU00259"/>
    </source>
</evidence>
<evidence type="ECO:0000256" key="1">
    <source>
        <dbReference type="ARBA" id="ARBA00022737"/>
    </source>
</evidence>
<gene>
    <name evidence="7" type="ORF">ZOSMA_331G00140</name>
</gene>
<dbReference type="PANTHER" id="PTHR23155:SF1188">
    <property type="entry name" value="OS11G0492300 PROTEIN"/>
    <property type="match status" value="1"/>
</dbReference>
<dbReference type="OrthoDB" id="646178at2759"/>
<dbReference type="Gene3D" id="1.10.8.430">
    <property type="entry name" value="Helical domain of apoptotic protease-activating factors"/>
    <property type="match status" value="1"/>
</dbReference>
<name>A0A0K9PAC7_ZOSMR</name>
<dbReference type="EMBL" id="LFYR01001059">
    <property type="protein sequence ID" value="KMZ65187.1"/>
    <property type="molecule type" value="Genomic_DNA"/>
</dbReference>
<keyword evidence="8" id="KW-1185">Reference proteome</keyword>
<organism evidence="7 8">
    <name type="scientific">Zostera marina</name>
    <name type="common">Eelgrass</name>
    <dbReference type="NCBI Taxonomy" id="29655"/>
    <lineage>
        <taxon>Eukaryota</taxon>
        <taxon>Viridiplantae</taxon>
        <taxon>Streptophyta</taxon>
        <taxon>Embryophyta</taxon>
        <taxon>Tracheophyta</taxon>
        <taxon>Spermatophyta</taxon>
        <taxon>Magnoliopsida</taxon>
        <taxon>Liliopsida</taxon>
        <taxon>Zosteraceae</taxon>
        <taxon>Zostera</taxon>
    </lineage>
</organism>
<keyword evidence="2" id="KW-0611">Plant defense</keyword>
<dbReference type="InterPro" id="IPR011989">
    <property type="entry name" value="ARM-like"/>
</dbReference>
<accession>A0A0K9PAC7</accession>
<dbReference type="Pfam" id="PF00514">
    <property type="entry name" value="Arm"/>
    <property type="match status" value="1"/>
</dbReference>
<feature type="domain" description="R13L1/DRL21-like LRR repeat region" evidence="6">
    <location>
        <begin position="566"/>
        <end position="702"/>
    </location>
</feature>
<dbReference type="SUPFAM" id="SSF48371">
    <property type="entry name" value="ARM repeat"/>
    <property type="match status" value="1"/>
</dbReference>
<dbReference type="InterPro" id="IPR027417">
    <property type="entry name" value="P-loop_NTPase"/>
</dbReference>
<dbReference type="InterPro" id="IPR044974">
    <property type="entry name" value="Disease_R_plants"/>
</dbReference>
<dbReference type="InterPro" id="IPR032675">
    <property type="entry name" value="LRR_dom_sf"/>
</dbReference>
<dbReference type="Pfam" id="PF23559">
    <property type="entry name" value="WHD_DRP"/>
    <property type="match status" value="1"/>
</dbReference>
<evidence type="ECO:0000259" key="5">
    <source>
        <dbReference type="Pfam" id="PF23559"/>
    </source>
</evidence>
<dbReference type="SMART" id="SM00185">
    <property type="entry name" value="ARM"/>
    <property type="match status" value="2"/>
</dbReference>
<dbReference type="PRINTS" id="PR00364">
    <property type="entry name" value="DISEASERSIST"/>
</dbReference>
<proteinExistence type="predicted"/>
<dbReference type="AlphaFoldDB" id="A0A0K9PAC7"/>
<evidence type="ECO:0000259" key="6">
    <source>
        <dbReference type="Pfam" id="PF25019"/>
    </source>
</evidence>
<dbReference type="Gene3D" id="3.80.10.10">
    <property type="entry name" value="Ribonuclease Inhibitor"/>
    <property type="match status" value="1"/>
</dbReference>
<dbReference type="InterPro" id="IPR056789">
    <property type="entry name" value="LRR_R13L1-DRL21"/>
</dbReference>
<reference evidence="8" key="1">
    <citation type="journal article" date="2016" name="Nature">
        <title>The genome of the seagrass Zostera marina reveals angiosperm adaptation to the sea.</title>
        <authorList>
            <person name="Olsen J.L."/>
            <person name="Rouze P."/>
            <person name="Verhelst B."/>
            <person name="Lin Y.-C."/>
            <person name="Bayer T."/>
            <person name="Collen J."/>
            <person name="Dattolo E."/>
            <person name="De Paoli E."/>
            <person name="Dittami S."/>
            <person name="Maumus F."/>
            <person name="Michel G."/>
            <person name="Kersting A."/>
            <person name="Lauritano C."/>
            <person name="Lohaus R."/>
            <person name="Toepel M."/>
            <person name="Tonon T."/>
            <person name="Vanneste K."/>
            <person name="Amirebrahimi M."/>
            <person name="Brakel J."/>
            <person name="Bostroem C."/>
            <person name="Chovatia M."/>
            <person name="Grimwood J."/>
            <person name="Jenkins J.W."/>
            <person name="Jueterbock A."/>
            <person name="Mraz A."/>
            <person name="Stam W.T."/>
            <person name="Tice H."/>
            <person name="Bornberg-Bauer E."/>
            <person name="Green P.J."/>
            <person name="Pearson G.A."/>
            <person name="Procaccini G."/>
            <person name="Duarte C.M."/>
            <person name="Schmutz J."/>
            <person name="Reusch T.B.H."/>
            <person name="Van de Peer Y."/>
        </authorList>
    </citation>
    <scope>NUCLEOTIDE SEQUENCE [LARGE SCALE GENOMIC DNA]</scope>
    <source>
        <strain evidence="8">cv. Finnish</strain>
    </source>
</reference>
<dbReference type="InterPro" id="IPR002182">
    <property type="entry name" value="NB-ARC"/>
</dbReference>